<keyword evidence="2" id="KW-0804">Transcription</keyword>
<organism evidence="4 5">
    <name type="scientific">Vibrio variabilis</name>
    <dbReference type="NCBI Taxonomy" id="990271"/>
    <lineage>
        <taxon>Bacteria</taxon>
        <taxon>Pseudomonadati</taxon>
        <taxon>Pseudomonadota</taxon>
        <taxon>Gammaproteobacteria</taxon>
        <taxon>Vibrionales</taxon>
        <taxon>Vibrionaceae</taxon>
        <taxon>Vibrio</taxon>
    </lineage>
</organism>
<evidence type="ECO:0000313" key="5">
    <source>
        <dbReference type="Proteomes" id="UP000029223"/>
    </source>
</evidence>
<dbReference type="SMART" id="SM00420">
    <property type="entry name" value="HTH_DEOR"/>
    <property type="match status" value="1"/>
</dbReference>
<name>A0ABQ0JIV1_9VIBR</name>
<comment type="caution">
    <text evidence="4">The sequence shown here is derived from an EMBL/GenBank/DDBJ whole genome shotgun (WGS) entry which is preliminary data.</text>
</comment>
<gene>
    <name evidence="4" type="ORF">JCM19239_5480</name>
</gene>
<keyword evidence="5" id="KW-1185">Reference proteome</keyword>
<dbReference type="InterPro" id="IPR037171">
    <property type="entry name" value="NagB/RpiA_transferase-like"/>
</dbReference>
<dbReference type="Pfam" id="PF08220">
    <property type="entry name" value="HTH_DeoR"/>
    <property type="match status" value="1"/>
</dbReference>
<dbReference type="SUPFAM" id="SSF100950">
    <property type="entry name" value="NagB/RpiA/CoA transferase-like"/>
    <property type="match status" value="1"/>
</dbReference>
<dbReference type="PANTHER" id="PTHR30363:SF44">
    <property type="entry name" value="AGA OPERON TRANSCRIPTIONAL REPRESSOR-RELATED"/>
    <property type="match status" value="1"/>
</dbReference>
<dbReference type="Pfam" id="PF00455">
    <property type="entry name" value="DeoRC"/>
    <property type="match status" value="1"/>
</dbReference>
<evidence type="ECO:0000313" key="4">
    <source>
        <dbReference type="EMBL" id="GAL28220.1"/>
    </source>
</evidence>
<dbReference type="Proteomes" id="UP000029223">
    <property type="component" value="Unassembled WGS sequence"/>
</dbReference>
<dbReference type="SUPFAM" id="SSF46785">
    <property type="entry name" value="Winged helix' DNA-binding domain"/>
    <property type="match status" value="1"/>
</dbReference>
<evidence type="ECO:0000259" key="3">
    <source>
        <dbReference type="PROSITE" id="PS51000"/>
    </source>
</evidence>
<dbReference type="PANTHER" id="PTHR30363">
    <property type="entry name" value="HTH-TYPE TRANSCRIPTIONAL REGULATOR SRLR-RELATED"/>
    <property type="match status" value="1"/>
</dbReference>
<evidence type="ECO:0000256" key="2">
    <source>
        <dbReference type="ARBA" id="ARBA00023163"/>
    </source>
</evidence>
<accession>A0ABQ0JIV1</accession>
<dbReference type="InterPro" id="IPR014036">
    <property type="entry name" value="DeoR-like_C"/>
</dbReference>
<dbReference type="EMBL" id="BBMS01000039">
    <property type="protein sequence ID" value="GAL28220.1"/>
    <property type="molecule type" value="Genomic_DNA"/>
</dbReference>
<dbReference type="InterPro" id="IPR001034">
    <property type="entry name" value="DeoR_HTH"/>
</dbReference>
<sequence>MSIKMEKRRLAIVRYVESHGSCRLETLAQQLNVSVQTIRSDIRFLNESGRVFRTHGGIGAYQRENIGYSSRERQHLVQKEAIGKEAAKLLNGVNSCALGTGSTVEMLAKALQREDPLHVCTNNFHTLIHLCDKPPIVLTVAGGRVRKRDQDVIGGDALLFFKRYRTEIGIVSVGAMSKAGELYDYNDDEVMARQALVGSVKKTVLLVDSSKIGKIAMCQNGSIVDFDYIISDSPPPQECINLLETSETEWVTANA</sequence>
<dbReference type="SMART" id="SM01134">
    <property type="entry name" value="DeoRC"/>
    <property type="match status" value="1"/>
</dbReference>
<dbReference type="InterPro" id="IPR036388">
    <property type="entry name" value="WH-like_DNA-bd_sf"/>
</dbReference>
<reference evidence="5" key="1">
    <citation type="submission" date="2014-09" db="EMBL/GenBank/DDBJ databases">
        <title>Vibrio variabilis JCM 19239. (C206) whole genome shotgun sequence.</title>
        <authorList>
            <person name="Sawabe T."/>
            <person name="Meirelles P."/>
            <person name="Nakanishi M."/>
            <person name="Sayaka M."/>
            <person name="Hattori M."/>
            <person name="Ohkuma M."/>
        </authorList>
    </citation>
    <scope>NUCLEOTIDE SEQUENCE [LARGE SCALE GENOMIC DNA]</scope>
    <source>
        <strain evidence="5">JCM 19239</strain>
    </source>
</reference>
<proteinExistence type="predicted"/>
<dbReference type="Gene3D" id="1.10.10.10">
    <property type="entry name" value="Winged helix-like DNA-binding domain superfamily/Winged helix DNA-binding domain"/>
    <property type="match status" value="1"/>
</dbReference>
<dbReference type="InterPro" id="IPR036390">
    <property type="entry name" value="WH_DNA-bd_sf"/>
</dbReference>
<dbReference type="InterPro" id="IPR050313">
    <property type="entry name" value="Carb_Metab_HTH_regulators"/>
</dbReference>
<evidence type="ECO:0000256" key="1">
    <source>
        <dbReference type="ARBA" id="ARBA00023015"/>
    </source>
</evidence>
<feature type="domain" description="HTH deoR-type" evidence="3">
    <location>
        <begin position="5"/>
        <end position="60"/>
    </location>
</feature>
<protein>
    <submittedName>
        <fullName evidence="4">Glycerol-3-phosphate regulon repressor DeoR family</fullName>
    </submittedName>
</protein>
<keyword evidence="1" id="KW-0805">Transcription regulation</keyword>
<reference evidence="5" key="2">
    <citation type="submission" date="2014-09" db="EMBL/GenBank/DDBJ databases">
        <authorList>
            <consortium name="NBRP consortium"/>
            <person name="Sawabe T."/>
            <person name="Meirelles P."/>
            <person name="Nakanishi M."/>
            <person name="Sayaka M."/>
            <person name="Hattori M."/>
            <person name="Ohkuma M."/>
        </authorList>
    </citation>
    <scope>NUCLEOTIDE SEQUENCE [LARGE SCALE GENOMIC DNA]</scope>
    <source>
        <strain evidence="5">JCM 19239</strain>
    </source>
</reference>
<dbReference type="PROSITE" id="PS51000">
    <property type="entry name" value="HTH_DEOR_2"/>
    <property type="match status" value="1"/>
</dbReference>